<evidence type="ECO:0000256" key="2">
    <source>
        <dbReference type="ARBA" id="ARBA00022475"/>
    </source>
</evidence>
<dbReference type="GO" id="GO:0016301">
    <property type="term" value="F:kinase activity"/>
    <property type="evidence" value="ECO:0007669"/>
    <property type="project" value="UniProtKB-KW"/>
</dbReference>
<accession>A0AAD1HCV8</accession>
<dbReference type="InterPro" id="IPR036890">
    <property type="entry name" value="HATPase_C_sf"/>
</dbReference>
<dbReference type="PANTHER" id="PTHR24421">
    <property type="entry name" value="NITRATE/NITRITE SENSOR PROTEIN NARX-RELATED"/>
    <property type="match status" value="1"/>
</dbReference>
<dbReference type="SMART" id="SM00387">
    <property type="entry name" value="HATPase_c"/>
    <property type="match status" value="1"/>
</dbReference>
<dbReference type="Gene3D" id="3.30.565.10">
    <property type="entry name" value="Histidine kinase-like ATPase, C-terminal domain"/>
    <property type="match status" value="1"/>
</dbReference>
<evidence type="ECO:0000313" key="12">
    <source>
        <dbReference type="Proteomes" id="UP000466681"/>
    </source>
</evidence>
<dbReference type="GO" id="GO:0000160">
    <property type="term" value="P:phosphorelay signal transduction system"/>
    <property type="evidence" value="ECO:0007669"/>
    <property type="project" value="UniProtKB-KW"/>
</dbReference>
<dbReference type="Pfam" id="PF02518">
    <property type="entry name" value="HATPase_c"/>
    <property type="match status" value="1"/>
</dbReference>
<feature type="transmembrane region" description="Helical" evidence="9">
    <location>
        <begin position="137"/>
        <end position="156"/>
    </location>
</feature>
<evidence type="ECO:0000256" key="8">
    <source>
        <dbReference type="ARBA" id="ARBA00023136"/>
    </source>
</evidence>
<organism evidence="11 12">
    <name type="scientific">Mycolicibacterium moriokaense</name>
    <dbReference type="NCBI Taxonomy" id="39691"/>
    <lineage>
        <taxon>Bacteria</taxon>
        <taxon>Bacillati</taxon>
        <taxon>Actinomycetota</taxon>
        <taxon>Actinomycetes</taxon>
        <taxon>Mycobacteriales</taxon>
        <taxon>Mycobacteriaceae</taxon>
        <taxon>Mycolicibacterium</taxon>
    </lineage>
</organism>
<dbReference type="SUPFAM" id="SSF55874">
    <property type="entry name" value="ATPase domain of HSP90 chaperone/DNA topoisomerase II/histidine kinase"/>
    <property type="match status" value="1"/>
</dbReference>
<keyword evidence="2" id="KW-1003">Cell membrane</keyword>
<keyword evidence="4 9" id="KW-0812">Transmembrane</keyword>
<evidence type="ECO:0000256" key="5">
    <source>
        <dbReference type="ARBA" id="ARBA00022777"/>
    </source>
</evidence>
<dbReference type="EMBL" id="AP022560">
    <property type="protein sequence ID" value="BBX02684.1"/>
    <property type="molecule type" value="Genomic_DNA"/>
</dbReference>
<evidence type="ECO:0000256" key="1">
    <source>
        <dbReference type="ARBA" id="ARBA00004651"/>
    </source>
</evidence>
<dbReference type="RefSeq" id="WP_083151128.1">
    <property type="nucleotide sequence ID" value="NZ_AP022560.1"/>
</dbReference>
<gene>
    <name evidence="11" type="primary">narS</name>
    <name evidence="11" type="ORF">MMOR_36200</name>
</gene>
<comment type="subcellular location">
    <subcellularLocation>
        <location evidence="1">Cell membrane</location>
        <topology evidence="1">Multi-pass membrane protein</topology>
    </subcellularLocation>
</comment>
<feature type="transmembrane region" description="Helical" evidence="9">
    <location>
        <begin position="39"/>
        <end position="56"/>
    </location>
</feature>
<dbReference type="PANTHER" id="PTHR24421:SF37">
    <property type="entry name" value="SENSOR HISTIDINE KINASE NARS"/>
    <property type="match status" value="1"/>
</dbReference>
<keyword evidence="3" id="KW-0808">Transferase</keyword>
<evidence type="ECO:0000256" key="9">
    <source>
        <dbReference type="SAM" id="Phobius"/>
    </source>
</evidence>
<dbReference type="InterPro" id="IPR050482">
    <property type="entry name" value="Sensor_HK_TwoCompSys"/>
</dbReference>
<feature type="transmembrane region" description="Helical" evidence="9">
    <location>
        <begin position="168"/>
        <end position="186"/>
    </location>
</feature>
<evidence type="ECO:0000256" key="3">
    <source>
        <dbReference type="ARBA" id="ARBA00022679"/>
    </source>
</evidence>
<dbReference type="Proteomes" id="UP000466681">
    <property type="component" value="Chromosome"/>
</dbReference>
<evidence type="ECO:0000256" key="4">
    <source>
        <dbReference type="ARBA" id="ARBA00022692"/>
    </source>
</evidence>
<dbReference type="GO" id="GO:0005886">
    <property type="term" value="C:plasma membrane"/>
    <property type="evidence" value="ECO:0007669"/>
    <property type="project" value="UniProtKB-SubCell"/>
</dbReference>
<evidence type="ECO:0000313" key="11">
    <source>
        <dbReference type="EMBL" id="BBX02684.1"/>
    </source>
</evidence>
<evidence type="ECO:0000256" key="7">
    <source>
        <dbReference type="ARBA" id="ARBA00023012"/>
    </source>
</evidence>
<protein>
    <submittedName>
        <fullName evidence="11">Sensor histidine kinase NarS</fullName>
    </submittedName>
</protein>
<keyword evidence="7" id="KW-0902">Two-component regulatory system</keyword>
<name>A0AAD1HCV8_9MYCO</name>
<keyword evidence="12" id="KW-1185">Reference proteome</keyword>
<keyword evidence="8 9" id="KW-0472">Membrane</keyword>
<proteinExistence type="predicted"/>
<keyword evidence="5 11" id="KW-0418">Kinase</keyword>
<feature type="domain" description="Histidine kinase/HSP90-like ATPase" evidence="10">
    <location>
        <begin position="315"/>
        <end position="411"/>
    </location>
</feature>
<keyword evidence="6 9" id="KW-1133">Transmembrane helix</keyword>
<feature type="transmembrane region" description="Helical" evidence="9">
    <location>
        <begin position="104"/>
        <end position="131"/>
    </location>
</feature>
<dbReference type="CDD" id="cd16917">
    <property type="entry name" value="HATPase_UhpB-NarQ-NarX-like"/>
    <property type="match status" value="1"/>
</dbReference>
<evidence type="ECO:0000256" key="6">
    <source>
        <dbReference type="ARBA" id="ARBA00022989"/>
    </source>
</evidence>
<evidence type="ECO:0000259" key="10">
    <source>
        <dbReference type="SMART" id="SM00387"/>
    </source>
</evidence>
<reference evidence="11 12" key="1">
    <citation type="journal article" date="2019" name="Emerg. Microbes Infect.">
        <title>Comprehensive subspecies identification of 175 nontuberculous mycobacteria species based on 7547 genomic profiles.</title>
        <authorList>
            <person name="Matsumoto Y."/>
            <person name="Kinjo T."/>
            <person name="Motooka D."/>
            <person name="Nabeya D."/>
            <person name="Jung N."/>
            <person name="Uechi K."/>
            <person name="Horii T."/>
            <person name="Iida T."/>
            <person name="Fujita J."/>
            <person name="Nakamura S."/>
        </authorList>
    </citation>
    <scope>NUCLEOTIDE SEQUENCE [LARGE SCALE GENOMIC DNA]</scope>
    <source>
        <strain evidence="11 12">JCM 6375</strain>
    </source>
</reference>
<dbReference type="InterPro" id="IPR003594">
    <property type="entry name" value="HATPase_dom"/>
</dbReference>
<feature type="transmembrane region" description="Helical" evidence="9">
    <location>
        <begin position="62"/>
        <end position="84"/>
    </location>
</feature>
<dbReference type="AlphaFoldDB" id="A0AAD1HCV8"/>
<dbReference type="KEGG" id="mmor:MMOR_36200"/>
<sequence>MRFTGWASLEVPPEASGAGGEAVRETFLRFHRQTQRQRSILRLALVCLMVLAVVSDTPRSQWPAQFTVIAVYAVLSLAAAWLWLRYPTRARRLRRLEPMALIDVAALCILPFMSTGSYLVLALLAFLPFFIATQTGPRAAVLSLAAIACGAVAVLADPVYREQLSGGAIATLLAILALLCLCSFTVSRVQQRRLASVAELTASRSLLLADVMSAEERERRRIAEALHDGALQTVLAAKQDLRDAVRGNGDMSGVERASNLLADVSHDLRQVTRELHPSVLDEAGLAVALEALAHAFTERTDVPVHCSVDYSRRGPDDATMYGIARELLSNVARHAEARNVWLELREVDDALTLDIRDDGVGMDPAVISRRVSEGHIGLASHRARIETLSGTMDFRPVENGTWVHVRLPQGVKQEAR</sequence>